<feature type="domain" description="DUF7918" evidence="2">
    <location>
        <begin position="83"/>
        <end position="298"/>
    </location>
</feature>
<dbReference type="STRING" id="1160509.A0A3N4HYT5"/>
<sequence length="367" mass="41663">MESGHESFQRRITLRTARSVPRFLSFTTLPIARHCSSTLRRKATQLTTPKVDTFDITRRRHCKRLSPQPLLKSINSTMVSFNGLEFTVTTRSGPLREHAFPNEEPENTRTVFVEVPERKTPVPFKIKVIPVAPLVFRDRFIGYDLTLKADGIEDAYTMPIANYRNATRGFTYDGIFISTPDRTAAIKKEMRFQKVQTSEFSSEEVDAGVIGKITIEIRNLEARIPLETPPLRNEQQSIPTGPINEANLKGSSASHLLSTGKNMGFSGPDPFELVRSSVFSTLRILYRSRKALQSLGVIRLDPIPVHLKKRKRVEVDLTIKADDGTYIKPEPDWDREGTLDPEGEFEEEPILPAPKPKRRAYGWETEI</sequence>
<dbReference type="AlphaFoldDB" id="A0A3N4HYT5"/>
<feature type="region of interest" description="Disordered" evidence="1">
    <location>
        <begin position="328"/>
        <end position="353"/>
    </location>
</feature>
<accession>A0A3N4HYT5</accession>
<feature type="compositionally biased region" description="Acidic residues" evidence="1">
    <location>
        <begin position="339"/>
        <end position="349"/>
    </location>
</feature>
<evidence type="ECO:0000313" key="4">
    <source>
        <dbReference type="Proteomes" id="UP000275078"/>
    </source>
</evidence>
<dbReference type="InterPro" id="IPR057678">
    <property type="entry name" value="DUF7918"/>
</dbReference>
<evidence type="ECO:0000256" key="1">
    <source>
        <dbReference type="SAM" id="MobiDB-lite"/>
    </source>
</evidence>
<feature type="compositionally biased region" description="Basic and acidic residues" evidence="1">
    <location>
        <begin position="328"/>
        <end position="338"/>
    </location>
</feature>
<dbReference type="Proteomes" id="UP000275078">
    <property type="component" value="Unassembled WGS sequence"/>
</dbReference>
<name>A0A3N4HYT5_ASCIM</name>
<organism evidence="3 4">
    <name type="scientific">Ascobolus immersus RN42</name>
    <dbReference type="NCBI Taxonomy" id="1160509"/>
    <lineage>
        <taxon>Eukaryota</taxon>
        <taxon>Fungi</taxon>
        <taxon>Dikarya</taxon>
        <taxon>Ascomycota</taxon>
        <taxon>Pezizomycotina</taxon>
        <taxon>Pezizomycetes</taxon>
        <taxon>Pezizales</taxon>
        <taxon>Ascobolaceae</taxon>
        <taxon>Ascobolus</taxon>
    </lineage>
</organism>
<evidence type="ECO:0000259" key="2">
    <source>
        <dbReference type="Pfam" id="PF25534"/>
    </source>
</evidence>
<evidence type="ECO:0000313" key="3">
    <source>
        <dbReference type="EMBL" id="RPA74844.1"/>
    </source>
</evidence>
<dbReference type="OrthoDB" id="3364132at2759"/>
<protein>
    <recommendedName>
        <fullName evidence="2">DUF7918 domain-containing protein</fullName>
    </recommendedName>
</protein>
<gene>
    <name evidence="3" type="ORF">BJ508DRAFT_366020</name>
</gene>
<proteinExistence type="predicted"/>
<dbReference type="EMBL" id="ML119779">
    <property type="protein sequence ID" value="RPA74844.1"/>
    <property type="molecule type" value="Genomic_DNA"/>
</dbReference>
<reference evidence="3 4" key="1">
    <citation type="journal article" date="2018" name="Nat. Ecol. Evol.">
        <title>Pezizomycetes genomes reveal the molecular basis of ectomycorrhizal truffle lifestyle.</title>
        <authorList>
            <person name="Murat C."/>
            <person name="Payen T."/>
            <person name="Noel B."/>
            <person name="Kuo A."/>
            <person name="Morin E."/>
            <person name="Chen J."/>
            <person name="Kohler A."/>
            <person name="Krizsan K."/>
            <person name="Balestrini R."/>
            <person name="Da Silva C."/>
            <person name="Montanini B."/>
            <person name="Hainaut M."/>
            <person name="Levati E."/>
            <person name="Barry K.W."/>
            <person name="Belfiori B."/>
            <person name="Cichocki N."/>
            <person name="Clum A."/>
            <person name="Dockter R.B."/>
            <person name="Fauchery L."/>
            <person name="Guy J."/>
            <person name="Iotti M."/>
            <person name="Le Tacon F."/>
            <person name="Lindquist E.A."/>
            <person name="Lipzen A."/>
            <person name="Malagnac F."/>
            <person name="Mello A."/>
            <person name="Molinier V."/>
            <person name="Miyauchi S."/>
            <person name="Poulain J."/>
            <person name="Riccioni C."/>
            <person name="Rubini A."/>
            <person name="Sitrit Y."/>
            <person name="Splivallo R."/>
            <person name="Traeger S."/>
            <person name="Wang M."/>
            <person name="Zifcakova L."/>
            <person name="Wipf D."/>
            <person name="Zambonelli A."/>
            <person name="Paolocci F."/>
            <person name="Nowrousian M."/>
            <person name="Ottonello S."/>
            <person name="Baldrian P."/>
            <person name="Spatafora J.W."/>
            <person name="Henrissat B."/>
            <person name="Nagy L.G."/>
            <person name="Aury J.M."/>
            <person name="Wincker P."/>
            <person name="Grigoriev I.V."/>
            <person name="Bonfante P."/>
            <person name="Martin F.M."/>
        </authorList>
    </citation>
    <scope>NUCLEOTIDE SEQUENCE [LARGE SCALE GENOMIC DNA]</scope>
    <source>
        <strain evidence="3 4">RN42</strain>
    </source>
</reference>
<dbReference type="Pfam" id="PF25534">
    <property type="entry name" value="DUF7918"/>
    <property type="match status" value="1"/>
</dbReference>
<keyword evidence="4" id="KW-1185">Reference proteome</keyword>